<evidence type="ECO:0000256" key="6">
    <source>
        <dbReference type="ARBA" id="ARBA00022801"/>
    </source>
</evidence>
<dbReference type="PROSITE" id="PS00501">
    <property type="entry name" value="SPASE_I_1"/>
    <property type="match status" value="1"/>
</dbReference>
<evidence type="ECO:0000256" key="5">
    <source>
        <dbReference type="ARBA" id="ARBA00022670"/>
    </source>
</evidence>
<name>A0ABZ2C7G7_9PROT</name>
<dbReference type="InterPro" id="IPR000223">
    <property type="entry name" value="Pept_S26A_signal_pept_1"/>
</dbReference>
<dbReference type="Gene3D" id="2.10.109.10">
    <property type="entry name" value="Umud Fragment, subunit A"/>
    <property type="match status" value="1"/>
</dbReference>
<proteinExistence type="inferred from homology"/>
<comment type="catalytic activity">
    <reaction evidence="1 7">
        <text>Cleavage of hydrophobic, N-terminal signal or leader sequences from secreted and periplasmic proteins.</text>
        <dbReference type="EC" id="3.4.21.89"/>
    </reaction>
</comment>
<dbReference type="Proteomes" id="UP001330434">
    <property type="component" value="Chromosome"/>
</dbReference>
<dbReference type="PROSITE" id="PS00761">
    <property type="entry name" value="SPASE_I_3"/>
    <property type="match status" value="1"/>
</dbReference>
<dbReference type="InterPro" id="IPR019533">
    <property type="entry name" value="Peptidase_S26"/>
</dbReference>
<dbReference type="InterPro" id="IPR019757">
    <property type="entry name" value="Pept_S26A_signal_pept_1_Lys-AS"/>
</dbReference>
<dbReference type="NCBIfam" id="TIGR02227">
    <property type="entry name" value="sigpep_I_bact"/>
    <property type="match status" value="1"/>
</dbReference>
<dbReference type="InterPro" id="IPR019756">
    <property type="entry name" value="Pept_S26A_signal_pept_1_Ser-AS"/>
</dbReference>
<reference evidence="10 11" key="1">
    <citation type="journal article" date="2024" name="Environ. Microbiol.">
        <title>Novel evolutionary insights on the interactions of the Holosporales (Alphaproteobacteria) with eukaryotic hosts from comparative genomics.</title>
        <authorList>
            <person name="Giovannini M."/>
            <person name="Petroni G."/>
            <person name="Castelli M."/>
        </authorList>
    </citation>
    <scope>NUCLEOTIDE SEQUENCE [LARGE SCALE GENOMIC DNA]</scope>
    <source>
        <strain evidence="10 11">US_Bl 15I1</strain>
    </source>
</reference>
<comment type="similarity">
    <text evidence="2 8">Belongs to the peptidase S26 family.</text>
</comment>
<evidence type="ECO:0000256" key="8">
    <source>
        <dbReference type="RuleBase" id="RU362042"/>
    </source>
</evidence>
<organism evidence="10 11">
    <name type="scientific">Candidatus Bealeia paramacronuclearis</name>
    <dbReference type="NCBI Taxonomy" id="1921001"/>
    <lineage>
        <taxon>Bacteria</taxon>
        <taxon>Pseudomonadati</taxon>
        <taxon>Pseudomonadota</taxon>
        <taxon>Alphaproteobacteria</taxon>
        <taxon>Holosporales</taxon>
        <taxon>Holosporaceae</taxon>
        <taxon>Candidatus Bealeia</taxon>
    </lineage>
</organism>
<dbReference type="SUPFAM" id="SSF51306">
    <property type="entry name" value="LexA/Signal peptidase"/>
    <property type="match status" value="1"/>
</dbReference>
<dbReference type="EC" id="3.4.21.89" evidence="3 7"/>
<evidence type="ECO:0000313" key="10">
    <source>
        <dbReference type="EMBL" id="WVX67230.1"/>
    </source>
</evidence>
<evidence type="ECO:0000256" key="4">
    <source>
        <dbReference type="ARBA" id="ARBA00019232"/>
    </source>
</evidence>
<evidence type="ECO:0000313" key="11">
    <source>
        <dbReference type="Proteomes" id="UP001330434"/>
    </source>
</evidence>
<comment type="subcellular location">
    <subcellularLocation>
        <location evidence="8">Membrane</location>
        <topology evidence="8">Single-pass type II membrane protein</topology>
    </subcellularLocation>
</comment>
<dbReference type="InterPro" id="IPR019758">
    <property type="entry name" value="Pept_S26A_signal_pept_1_CS"/>
</dbReference>
<dbReference type="Pfam" id="PF10502">
    <property type="entry name" value="Peptidase_S26"/>
    <property type="match status" value="1"/>
</dbReference>
<dbReference type="PRINTS" id="PR00727">
    <property type="entry name" value="LEADERPTASE"/>
</dbReference>
<sequence length="253" mass="28948">MKKDKNEGAVVWENVRALFYAVVLAVVIRTFAFEPFHIPSGSMIPTLLIGDYLFVKKWAYGFSRFSFPFGWYIPYFQGRILDHNKPELGDIVIFRAPSEDNQDFVKRLIGKPGDHVQMKEGVLFINDKEATLELVGEYSTVGDDDDTLQAGEFTETLPNGIKHKIIKQIEFGYASHDNTPVFVVPEGHYFMMGDNRDGSDDSRGQRKIGFIPYDHIIGTPAFLFFSTGGHIAIWEFWKWLTAAHYSRIFKVPH</sequence>
<gene>
    <name evidence="10" type="ORF">Bealeia1_01428</name>
</gene>
<dbReference type="InterPro" id="IPR036286">
    <property type="entry name" value="LexA/Signal_pep-like_sf"/>
</dbReference>
<dbReference type="CDD" id="cd06530">
    <property type="entry name" value="S26_SPase_I"/>
    <property type="match status" value="1"/>
</dbReference>
<evidence type="ECO:0000256" key="2">
    <source>
        <dbReference type="ARBA" id="ARBA00009370"/>
    </source>
</evidence>
<evidence type="ECO:0000256" key="7">
    <source>
        <dbReference type="RuleBase" id="RU003993"/>
    </source>
</evidence>
<keyword evidence="6 7" id="KW-0378">Hydrolase</keyword>
<accession>A0ABZ2C7G7</accession>
<feature type="domain" description="Peptidase S26" evidence="9">
    <location>
        <begin position="12"/>
        <end position="224"/>
    </location>
</feature>
<dbReference type="RefSeq" id="WP_331256008.1">
    <property type="nucleotide sequence ID" value="NZ_CP133270.1"/>
</dbReference>
<protein>
    <recommendedName>
        <fullName evidence="4 7">Signal peptidase I</fullName>
        <ecNumber evidence="3 7">3.4.21.89</ecNumber>
    </recommendedName>
</protein>
<keyword evidence="5 7" id="KW-0645">Protease</keyword>
<dbReference type="PANTHER" id="PTHR43390:SF1">
    <property type="entry name" value="CHLOROPLAST PROCESSING PEPTIDASE"/>
    <property type="match status" value="1"/>
</dbReference>
<evidence type="ECO:0000256" key="3">
    <source>
        <dbReference type="ARBA" id="ARBA00013208"/>
    </source>
</evidence>
<dbReference type="EMBL" id="CP133270">
    <property type="protein sequence ID" value="WVX67230.1"/>
    <property type="molecule type" value="Genomic_DNA"/>
</dbReference>
<dbReference type="PROSITE" id="PS00760">
    <property type="entry name" value="SPASE_I_2"/>
    <property type="match status" value="1"/>
</dbReference>
<evidence type="ECO:0000256" key="1">
    <source>
        <dbReference type="ARBA" id="ARBA00000677"/>
    </source>
</evidence>
<keyword evidence="11" id="KW-1185">Reference proteome</keyword>
<evidence type="ECO:0000259" key="9">
    <source>
        <dbReference type="Pfam" id="PF10502"/>
    </source>
</evidence>
<dbReference type="PANTHER" id="PTHR43390">
    <property type="entry name" value="SIGNAL PEPTIDASE I"/>
    <property type="match status" value="1"/>
</dbReference>